<keyword evidence="1" id="KW-0540">Nuclease</keyword>
<keyword evidence="1" id="KW-0269">Exonuclease</keyword>
<dbReference type="GO" id="GO:0004527">
    <property type="term" value="F:exonuclease activity"/>
    <property type="evidence" value="ECO:0007669"/>
    <property type="project" value="UniProtKB-KW"/>
</dbReference>
<geneLocation type="plasmid" evidence="2">
    <name>pkf715a dna</name>
</geneLocation>
<protein>
    <submittedName>
        <fullName evidence="1">Putative exonuclease</fullName>
    </submittedName>
</protein>
<organism evidence="1 2">
    <name type="scientific">Pseudomonas putida</name>
    <name type="common">Arthrobacter siderocapsulatus</name>
    <dbReference type="NCBI Taxonomy" id="303"/>
    <lineage>
        <taxon>Bacteria</taxon>
        <taxon>Pseudomonadati</taxon>
        <taxon>Pseudomonadota</taxon>
        <taxon>Gammaproteobacteria</taxon>
        <taxon>Pseudomonadales</taxon>
        <taxon>Pseudomonadaceae</taxon>
        <taxon>Pseudomonas</taxon>
    </lineage>
</organism>
<dbReference type="RefSeq" id="WP_096427046.1">
    <property type="nucleotide sequence ID" value="NZ_AP015030.1"/>
</dbReference>
<accession>A0A1L7NMK4</accession>
<name>A0A1L7NMK4_PSEPU</name>
<evidence type="ECO:0000313" key="1">
    <source>
        <dbReference type="EMBL" id="BAW26705.1"/>
    </source>
</evidence>
<evidence type="ECO:0000313" key="2">
    <source>
        <dbReference type="Proteomes" id="UP000218731"/>
    </source>
</evidence>
<keyword evidence="1" id="KW-0378">Hydrolase</keyword>
<dbReference type="AlphaFoldDB" id="A0A1L7NMK4"/>
<gene>
    <name evidence="1" type="ORF">KF715C_pA2000</name>
</gene>
<proteinExistence type="predicted"/>
<dbReference type="EMBL" id="AP015030">
    <property type="protein sequence ID" value="BAW26705.1"/>
    <property type="molecule type" value="Genomic_DNA"/>
</dbReference>
<dbReference type="Proteomes" id="UP000218731">
    <property type="component" value="Plasmid pKF715A"/>
</dbReference>
<reference evidence="1 2" key="1">
    <citation type="submission" date="2015-11" db="EMBL/GenBank/DDBJ databases">
        <title>Complete genome sequencing of a biphenyl-degrading bacterium, Pseudomonas putida KF715 (=NBRC110667).</title>
        <authorList>
            <person name="Suenaga H."/>
            <person name="Fujihara N."/>
            <person name="Watanabe T."/>
            <person name="Hirose J."/>
            <person name="Kimura N."/>
            <person name="Yamazoe A."/>
            <person name="Hosoyama A."/>
            <person name="Shimodaira J."/>
            <person name="Furukawa K."/>
        </authorList>
    </citation>
    <scope>NUCLEOTIDE SEQUENCE [LARGE SCALE GENOMIC DNA]</scope>
    <source>
        <strain evidence="1 2">KF715</strain>
        <plasmid evidence="2">Plasmid pkf715a dna</plasmid>
    </source>
</reference>
<keyword evidence="1" id="KW-0614">Plasmid</keyword>
<sequence>MRTHCDCGTELEHPGSVGGNWGDWKCRNPKCWFRYCQDCGSHLDQNNECVRHREAEDSQYQDQAEGAN</sequence>